<dbReference type="NCBIfam" id="TIGR03552">
    <property type="entry name" value="F420_cofC"/>
    <property type="match status" value="1"/>
</dbReference>
<evidence type="ECO:0000313" key="5">
    <source>
        <dbReference type="EMBL" id="MEJ6010000.1"/>
    </source>
</evidence>
<keyword evidence="2 5" id="KW-0548">Nucleotidyltransferase</keyword>
<dbReference type="Proteomes" id="UP001379235">
    <property type="component" value="Unassembled WGS sequence"/>
</dbReference>
<evidence type="ECO:0000256" key="1">
    <source>
        <dbReference type="ARBA" id="ARBA00022679"/>
    </source>
</evidence>
<dbReference type="RefSeq" id="WP_339966362.1">
    <property type="nucleotide sequence ID" value="NZ_JBBHJY010000003.1"/>
</dbReference>
<comment type="caution">
    <text evidence="5">The sequence shown here is derived from an EMBL/GenBank/DDBJ whole genome shotgun (WGS) entry which is preliminary data.</text>
</comment>
<dbReference type="GO" id="GO:0043814">
    <property type="term" value="F:phospholactate guanylyltransferase activity"/>
    <property type="evidence" value="ECO:0007669"/>
    <property type="project" value="UniProtKB-EC"/>
</dbReference>
<name>A0ABU8S842_9SPHN</name>
<keyword evidence="1 5" id="KW-0808">Transferase</keyword>
<gene>
    <name evidence="5" type="primary">cofC</name>
    <name evidence="5" type="ORF">WG900_08705</name>
</gene>
<keyword evidence="3" id="KW-0547">Nucleotide-binding</keyword>
<keyword evidence="4" id="KW-0342">GTP-binding</keyword>
<dbReference type="SUPFAM" id="SSF53448">
    <property type="entry name" value="Nucleotide-diphospho-sugar transferases"/>
    <property type="match status" value="1"/>
</dbReference>
<keyword evidence="6" id="KW-1185">Reference proteome</keyword>
<dbReference type="Gene3D" id="3.90.550.10">
    <property type="entry name" value="Spore Coat Polysaccharide Biosynthesis Protein SpsA, Chain A"/>
    <property type="match status" value="1"/>
</dbReference>
<dbReference type="EC" id="2.7.7.68" evidence="5"/>
<dbReference type="InterPro" id="IPR029044">
    <property type="entry name" value="Nucleotide-diphossugar_trans"/>
</dbReference>
<evidence type="ECO:0000313" key="6">
    <source>
        <dbReference type="Proteomes" id="UP001379235"/>
    </source>
</evidence>
<reference evidence="5 6" key="1">
    <citation type="submission" date="2024-03" db="EMBL/GenBank/DDBJ databases">
        <authorList>
            <person name="Jo J.-H."/>
        </authorList>
    </citation>
    <scope>NUCLEOTIDE SEQUENCE [LARGE SCALE GENOMIC DNA]</scope>
    <source>
        <strain evidence="5 6">AS3R-12</strain>
    </source>
</reference>
<dbReference type="EMBL" id="JBBHJY010000003">
    <property type="protein sequence ID" value="MEJ6010000.1"/>
    <property type="molecule type" value="Genomic_DNA"/>
</dbReference>
<evidence type="ECO:0000256" key="3">
    <source>
        <dbReference type="ARBA" id="ARBA00022741"/>
    </source>
</evidence>
<dbReference type="Pfam" id="PF01983">
    <property type="entry name" value="CofC"/>
    <property type="match status" value="1"/>
</dbReference>
<sequence>MTTWVVIPAKTTSTAKGRLAGALSAYDRNRLAARMLRTAIDAASEAVGAGRVAIVGWAPADIDADILVIAEPSGGLNAALDHARQVLAAEGATRIVSLAADLPQVIAADVLALTELPPSCAGIAPDRHGTGTNALSLPLPAAMNFAYHYGPGSCERHLAEAARIGLAMRRIERGALARDIDEPADLDDARGLFLRQHG</sequence>
<proteinExistence type="predicted"/>
<evidence type="ECO:0000256" key="2">
    <source>
        <dbReference type="ARBA" id="ARBA00022695"/>
    </source>
</evidence>
<accession>A0ABU8S842</accession>
<evidence type="ECO:0000256" key="4">
    <source>
        <dbReference type="ARBA" id="ARBA00023134"/>
    </source>
</evidence>
<organism evidence="5 6">
    <name type="scientific">Novosphingobium aquae</name>
    <dbReference type="NCBI Taxonomy" id="3133435"/>
    <lineage>
        <taxon>Bacteria</taxon>
        <taxon>Pseudomonadati</taxon>
        <taxon>Pseudomonadota</taxon>
        <taxon>Alphaproteobacteria</taxon>
        <taxon>Sphingomonadales</taxon>
        <taxon>Sphingomonadaceae</taxon>
        <taxon>Novosphingobium</taxon>
    </lineage>
</organism>
<protein>
    <submittedName>
        <fullName evidence="5">2-phospho-L-lactate guanylyltransferase</fullName>
        <ecNumber evidence="5">2.7.7.68</ecNumber>
    </submittedName>
</protein>
<dbReference type="InterPro" id="IPR002835">
    <property type="entry name" value="CofC"/>
</dbReference>
<dbReference type="PANTHER" id="PTHR40392">
    <property type="entry name" value="2-PHOSPHO-L-LACTATE GUANYLYLTRANSFERASE"/>
    <property type="match status" value="1"/>
</dbReference>
<dbReference type="PANTHER" id="PTHR40392:SF1">
    <property type="entry name" value="2-PHOSPHO-L-LACTATE GUANYLYLTRANSFERASE"/>
    <property type="match status" value="1"/>
</dbReference>